<feature type="transmembrane region" description="Helical" evidence="1">
    <location>
        <begin position="317"/>
        <end position="338"/>
    </location>
</feature>
<dbReference type="EMBL" id="KI925456">
    <property type="protein sequence ID" value="ETW84143.1"/>
    <property type="molecule type" value="Genomic_DNA"/>
</dbReference>
<dbReference type="HOGENOM" id="CLU_014123_1_0_1"/>
<evidence type="ECO:0000259" key="2">
    <source>
        <dbReference type="Pfam" id="PF23190"/>
    </source>
</evidence>
<keyword evidence="4" id="KW-1185">Reference proteome</keyword>
<dbReference type="PANTHER" id="PTHR35859:SF4">
    <property type="entry name" value="MEMBRANE CHANNEL PROTEIN, PUTATIVE (AFU_ORTHOLOGUE AFUA_6G11300)-RELATED"/>
    <property type="match status" value="1"/>
</dbReference>
<proteinExistence type="predicted"/>
<organism evidence="3 4">
    <name type="scientific">Heterobasidion irregulare (strain TC 32-1)</name>
    <dbReference type="NCBI Taxonomy" id="747525"/>
    <lineage>
        <taxon>Eukaryota</taxon>
        <taxon>Fungi</taxon>
        <taxon>Dikarya</taxon>
        <taxon>Basidiomycota</taxon>
        <taxon>Agaricomycotina</taxon>
        <taxon>Agaricomycetes</taxon>
        <taxon>Russulales</taxon>
        <taxon>Bondarzewiaceae</taxon>
        <taxon>Heterobasidion</taxon>
        <taxon>Heterobasidion annosum species complex</taxon>
    </lineage>
</organism>
<feature type="transmembrane region" description="Helical" evidence="1">
    <location>
        <begin position="277"/>
        <end position="297"/>
    </location>
</feature>
<feature type="transmembrane region" description="Helical" evidence="1">
    <location>
        <begin position="385"/>
        <end position="411"/>
    </location>
</feature>
<reference evidence="3 4" key="1">
    <citation type="journal article" date="2012" name="New Phytol.">
        <title>Insight into trade-off between wood decay and parasitism from the genome of a fungal forest pathogen.</title>
        <authorList>
            <person name="Olson A."/>
            <person name="Aerts A."/>
            <person name="Asiegbu F."/>
            <person name="Belbahri L."/>
            <person name="Bouzid O."/>
            <person name="Broberg A."/>
            <person name="Canback B."/>
            <person name="Coutinho P.M."/>
            <person name="Cullen D."/>
            <person name="Dalman K."/>
            <person name="Deflorio G."/>
            <person name="van Diepen L.T."/>
            <person name="Dunand C."/>
            <person name="Duplessis S."/>
            <person name="Durling M."/>
            <person name="Gonthier P."/>
            <person name="Grimwood J."/>
            <person name="Fossdal C.G."/>
            <person name="Hansson D."/>
            <person name="Henrissat B."/>
            <person name="Hietala A."/>
            <person name="Himmelstrand K."/>
            <person name="Hoffmeister D."/>
            <person name="Hogberg N."/>
            <person name="James T.Y."/>
            <person name="Karlsson M."/>
            <person name="Kohler A."/>
            <person name="Kues U."/>
            <person name="Lee Y.H."/>
            <person name="Lin Y.C."/>
            <person name="Lind M."/>
            <person name="Lindquist E."/>
            <person name="Lombard V."/>
            <person name="Lucas S."/>
            <person name="Lunden K."/>
            <person name="Morin E."/>
            <person name="Murat C."/>
            <person name="Park J."/>
            <person name="Raffaello T."/>
            <person name="Rouze P."/>
            <person name="Salamov A."/>
            <person name="Schmutz J."/>
            <person name="Solheim H."/>
            <person name="Stahlberg J."/>
            <person name="Velez H."/>
            <person name="de Vries R.P."/>
            <person name="Wiebenga A."/>
            <person name="Woodward S."/>
            <person name="Yakovlev I."/>
            <person name="Garbelotto M."/>
            <person name="Martin F."/>
            <person name="Grigoriev I.V."/>
            <person name="Stenlid J."/>
        </authorList>
    </citation>
    <scope>NUCLEOTIDE SEQUENCE [LARGE SCALE GENOMIC DNA]</scope>
    <source>
        <strain evidence="3 4">TC 32-1</strain>
    </source>
</reference>
<accession>W4KEA2</accession>
<feature type="transmembrane region" description="Helical" evidence="1">
    <location>
        <begin position="345"/>
        <end position="365"/>
    </location>
</feature>
<dbReference type="STRING" id="747525.W4KEA2"/>
<dbReference type="Proteomes" id="UP000030671">
    <property type="component" value="Unassembled WGS sequence"/>
</dbReference>
<evidence type="ECO:0000256" key="1">
    <source>
        <dbReference type="SAM" id="Phobius"/>
    </source>
</evidence>
<dbReference type="AlphaFoldDB" id="W4KEA2"/>
<evidence type="ECO:0000313" key="4">
    <source>
        <dbReference type="Proteomes" id="UP000030671"/>
    </source>
</evidence>
<dbReference type="InterPro" id="IPR056337">
    <property type="entry name" value="LHD_YVC1"/>
</dbReference>
<dbReference type="RefSeq" id="XP_009543848.1">
    <property type="nucleotide sequence ID" value="XM_009545553.1"/>
</dbReference>
<feature type="transmembrane region" description="Helical" evidence="1">
    <location>
        <begin position="217"/>
        <end position="233"/>
    </location>
</feature>
<dbReference type="PANTHER" id="PTHR35859">
    <property type="entry name" value="NONSELECTIVE CATION CHANNEL PROTEIN"/>
    <property type="match status" value="1"/>
</dbReference>
<keyword evidence="1" id="KW-0472">Membrane</keyword>
<feature type="transmembrane region" description="Helical" evidence="1">
    <location>
        <begin position="253"/>
        <end position="270"/>
    </location>
</feature>
<dbReference type="eggNOG" id="ENOG502QTER">
    <property type="taxonomic scope" value="Eukaryota"/>
</dbReference>
<dbReference type="InterPro" id="IPR052971">
    <property type="entry name" value="TRP_calcium_channel"/>
</dbReference>
<dbReference type="GeneID" id="20666842"/>
<gene>
    <name evidence="3" type="ORF">HETIRDRAFT_123806</name>
</gene>
<feature type="domain" description="YVC1 N-terminal linker helical" evidence="2">
    <location>
        <begin position="27"/>
        <end position="204"/>
    </location>
</feature>
<dbReference type="Pfam" id="PF23190">
    <property type="entry name" value="LHD_TRPY1"/>
    <property type="match status" value="1"/>
</dbReference>
<feature type="transmembrane region" description="Helical" evidence="1">
    <location>
        <begin position="466"/>
        <end position="485"/>
    </location>
</feature>
<keyword evidence="1" id="KW-0812">Transmembrane</keyword>
<dbReference type="KEGG" id="hir:HETIRDRAFT_123806"/>
<feature type="transmembrane region" description="Helical" evidence="1">
    <location>
        <begin position="491"/>
        <end position="510"/>
    </location>
</feature>
<sequence>MSNNFVADESASATSIKSILPSPGTLARLIKRLKSLTLTLLPLEVSPDAINDPTSRVITPQVISAYIAAAGDFVEALPYCLLRARHEFMLEANRNPADYGENRGRAAACEALARKVVHQAPREKLTTLMSTRFKHRQPDGDIEMSSALEIAIDSHCTIFLSSSEAQDVVDSLWRGDLVQKNNKFSDIDYVPFDQLTEHSFWGHLNPSRLAVPRYQNGLRMVVWLFFLAVYSQAVQEPLDPFDPFHRHLDIWEIILYTMSLAFIYKLLHFATFRAFSFWNFVSFVTDGLLTTAFVLRITGLATANHGDTLRVRSFQVLSYLITVFDGYKYIGTMQICIARMLRESGIFFALLSVLGVGFLQGLYALDAADGQTESVMTVVNVMVQSLLHPAGLLLFYLWNVVTAIVLLNVLISLFSSAYSDVVEDAEAEFLAYFAGKTVSLIRTPDSFVYPAPFNLIETPFIAPFELFLSSSAYATVMTLFLLLFYNTGLILNRYVMSVLFFIPLSIIALYESTRGNAKFKWMNDFMNGSFEEEDSPAIRDPEVDEGDVDEGYAISKVPFSELIKAFPDTQQSTEATITKEIHEVKIQLDALMKLLEARSE</sequence>
<dbReference type="InParanoid" id="W4KEA2"/>
<protein>
    <submittedName>
        <fullName evidence="3">Receptor-activated Ca2+ cation channel</fullName>
    </submittedName>
</protein>
<name>W4KEA2_HETIT</name>
<dbReference type="OrthoDB" id="301415at2759"/>
<keyword evidence="1" id="KW-1133">Transmembrane helix</keyword>
<keyword evidence="3" id="KW-0675">Receptor</keyword>
<evidence type="ECO:0000313" key="3">
    <source>
        <dbReference type="EMBL" id="ETW84143.1"/>
    </source>
</evidence>